<evidence type="ECO:0000313" key="6">
    <source>
        <dbReference type="EMBL" id="SEC47813.1"/>
    </source>
</evidence>
<feature type="transmembrane region" description="Helical" evidence="5">
    <location>
        <begin position="201"/>
        <end position="223"/>
    </location>
</feature>
<feature type="transmembrane region" description="Helical" evidence="5">
    <location>
        <begin position="168"/>
        <end position="189"/>
    </location>
</feature>
<keyword evidence="3 5" id="KW-1133">Transmembrane helix</keyword>
<evidence type="ECO:0000313" key="7">
    <source>
        <dbReference type="Proteomes" id="UP000182652"/>
    </source>
</evidence>
<dbReference type="GO" id="GO:0016020">
    <property type="term" value="C:membrane"/>
    <property type="evidence" value="ECO:0007669"/>
    <property type="project" value="UniProtKB-SubCell"/>
</dbReference>
<feature type="transmembrane region" description="Helical" evidence="5">
    <location>
        <begin position="373"/>
        <end position="392"/>
    </location>
</feature>
<dbReference type="Proteomes" id="UP000182652">
    <property type="component" value="Unassembled WGS sequence"/>
</dbReference>
<feature type="transmembrane region" description="Helical" evidence="5">
    <location>
        <begin position="452"/>
        <end position="470"/>
    </location>
</feature>
<dbReference type="Gene3D" id="1.20.1740.10">
    <property type="entry name" value="Amino acid/polyamine transporter I"/>
    <property type="match status" value="1"/>
</dbReference>
<dbReference type="PANTHER" id="PTHR43243">
    <property type="entry name" value="INNER MEMBRANE TRANSPORTER YGJI-RELATED"/>
    <property type="match status" value="1"/>
</dbReference>
<reference evidence="6 7" key="1">
    <citation type="submission" date="2016-10" db="EMBL/GenBank/DDBJ databases">
        <authorList>
            <person name="de Groot N.N."/>
        </authorList>
    </citation>
    <scope>NUCLEOTIDE SEQUENCE [LARGE SCALE GENOMIC DNA]</scope>
    <source>
        <strain evidence="6 7">DSM 10495</strain>
    </source>
</reference>
<dbReference type="PIRSF" id="PIRSF006060">
    <property type="entry name" value="AA_transporter"/>
    <property type="match status" value="1"/>
</dbReference>
<dbReference type="RefSeq" id="WP_066214428.1">
    <property type="nucleotide sequence ID" value="NZ_FNSN01000003.1"/>
</dbReference>
<comment type="subcellular location">
    <subcellularLocation>
        <location evidence="1">Membrane</location>
        <topology evidence="1">Multi-pass membrane protein</topology>
    </subcellularLocation>
</comment>
<accession>A0A1H4SUG8</accession>
<proteinExistence type="predicted"/>
<evidence type="ECO:0000256" key="1">
    <source>
        <dbReference type="ARBA" id="ARBA00004141"/>
    </source>
</evidence>
<feature type="transmembrane region" description="Helical" evidence="5">
    <location>
        <begin position="45"/>
        <end position="66"/>
    </location>
</feature>
<feature type="transmembrane region" description="Helical" evidence="5">
    <location>
        <begin position="78"/>
        <end position="99"/>
    </location>
</feature>
<name>A0A1H4SUG8_9MICC</name>
<dbReference type="Pfam" id="PF13520">
    <property type="entry name" value="AA_permease_2"/>
    <property type="match status" value="1"/>
</dbReference>
<feature type="transmembrane region" description="Helical" evidence="5">
    <location>
        <begin position="318"/>
        <end position="341"/>
    </location>
</feature>
<keyword evidence="4 5" id="KW-0472">Membrane</keyword>
<protein>
    <submittedName>
        <fullName evidence="6">Amino acid/polyamine/organocation transporter, APC superfamily</fullName>
    </submittedName>
</protein>
<dbReference type="AlphaFoldDB" id="A0A1H4SUG8"/>
<dbReference type="GO" id="GO:0015171">
    <property type="term" value="F:amino acid transmembrane transporter activity"/>
    <property type="evidence" value="ECO:0007669"/>
    <property type="project" value="TreeGrafter"/>
</dbReference>
<keyword evidence="2 5" id="KW-0812">Transmembrane</keyword>
<feature type="transmembrane region" description="Helical" evidence="5">
    <location>
        <begin position="229"/>
        <end position="251"/>
    </location>
</feature>
<dbReference type="EMBL" id="FNSN01000003">
    <property type="protein sequence ID" value="SEC47813.1"/>
    <property type="molecule type" value="Genomic_DNA"/>
</dbReference>
<evidence type="ECO:0000256" key="3">
    <source>
        <dbReference type="ARBA" id="ARBA00022989"/>
    </source>
</evidence>
<evidence type="ECO:0000256" key="2">
    <source>
        <dbReference type="ARBA" id="ARBA00022692"/>
    </source>
</evidence>
<dbReference type="InterPro" id="IPR002293">
    <property type="entry name" value="AA/rel_permease1"/>
</dbReference>
<evidence type="ECO:0000256" key="5">
    <source>
        <dbReference type="SAM" id="Phobius"/>
    </source>
</evidence>
<feature type="transmembrane region" description="Helical" evidence="5">
    <location>
        <begin position="120"/>
        <end position="148"/>
    </location>
</feature>
<dbReference type="STRING" id="156980.SAMN04489745_2972"/>
<sequence>MTTTPKTLPGATPSLGRQLIRRKSIAQMERDARDNSGHGSLKRNFGVLQLTMISVGATLGTGILVILGDAVPIAGPAIWLSFVVAGFAALLSAVSYAEMAGMVPVAGSSYSYSYATMGEGMAWICGWCLVLEYAVSVAAVAVGAGQYVNETIGVFGIQMPDAISQPPGGGGLVNLPALIIVLLATVLLVRGAKESALVNTIIVFAKVGILVFFCIVAFTAFNAGNFEPLLPMGAAGMSAAASKVFFSYIGFDAASTAGEEARNPKRDLPRAILLSMLIVTTVYVLVAVAAIGARNWQWFDGVEAPLVQIINEITHQPWIALVFAVTSVLAIVSVVLTVLYGQTRILLTMSRDGLVPKVFGEVSPRTHTPVKGTWIVGVVVALTAAFVPLGALADATSIGTLFAFALVNVAVIYLRVTKPGKARSFRVPLYPVVPVLGALACLFLMANLDGMTWLVFCAWMLLGVVLYLAYGRRNSRVGGLNEQAYQLSHQDD</sequence>
<organism evidence="6 7">
    <name type="scientific">Arthrobacter woluwensis</name>
    <dbReference type="NCBI Taxonomy" id="156980"/>
    <lineage>
        <taxon>Bacteria</taxon>
        <taxon>Bacillati</taxon>
        <taxon>Actinomycetota</taxon>
        <taxon>Actinomycetes</taxon>
        <taxon>Micrococcales</taxon>
        <taxon>Micrococcaceae</taxon>
        <taxon>Arthrobacter</taxon>
    </lineage>
</organism>
<keyword evidence="7" id="KW-1185">Reference proteome</keyword>
<gene>
    <name evidence="6" type="ORF">SAMN04489745_2972</name>
</gene>
<dbReference type="PANTHER" id="PTHR43243:SF24">
    <property type="entry name" value="CATIONIC AMINO ACID TRANSPORT INTEGRAL MEMBRANE PROTEIN ROCE-RELATED"/>
    <property type="match status" value="1"/>
</dbReference>
<feature type="transmembrane region" description="Helical" evidence="5">
    <location>
        <begin position="428"/>
        <end position="446"/>
    </location>
</feature>
<feature type="transmembrane region" description="Helical" evidence="5">
    <location>
        <begin position="398"/>
        <end position="416"/>
    </location>
</feature>
<feature type="transmembrane region" description="Helical" evidence="5">
    <location>
        <begin position="272"/>
        <end position="293"/>
    </location>
</feature>
<evidence type="ECO:0000256" key="4">
    <source>
        <dbReference type="ARBA" id="ARBA00023136"/>
    </source>
</evidence>